<reference evidence="2 3" key="1">
    <citation type="submission" date="2014-04" db="EMBL/GenBank/DDBJ databases">
        <title>Evolutionary Origins and Diversification of the Mycorrhizal Mutualists.</title>
        <authorList>
            <consortium name="DOE Joint Genome Institute"/>
            <consortium name="Mycorrhizal Genomics Consortium"/>
            <person name="Kohler A."/>
            <person name="Kuo A."/>
            <person name="Nagy L.G."/>
            <person name="Floudas D."/>
            <person name="Copeland A."/>
            <person name="Barry K.W."/>
            <person name="Cichocki N."/>
            <person name="Veneault-Fourrey C."/>
            <person name="LaButti K."/>
            <person name="Lindquist E.A."/>
            <person name="Lipzen A."/>
            <person name="Lundell T."/>
            <person name="Morin E."/>
            <person name="Murat C."/>
            <person name="Riley R."/>
            <person name="Ohm R."/>
            <person name="Sun H."/>
            <person name="Tunlid A."/>
            <person name="Henrissat B."/>
            <person name="Grigoriev I.V."/>
            <person name="Hibbett D.S."/>
            <person name="Martin F."/>
        </authorList>
    </citation>
    <scope>NUCLEOTIDE SEQUENCE [LARGE SCALE GENOMIC DNA]</scope>
    <source>
        <strain evidence="2 3">FD-317 M1</strain>
    </source>
</reference>
<dbReference type="InterPro" id="IPR046700">
    <property type="entry name" value="DUF6570"/>
</dbReference>
<dbReference type="EMBL" id="KN834782">
    <property type="protein sequence ID" value="KIK58940.1"/>
    <property type="molecule type" value="Genomic_DNA"/>
</dbReference>
<feature type="non-terminal residue" evidence="2">
    <location>
        <position position="217"/>
    </location>
</feature>
<dbReference type="Proteomes" id="UP000053593">
    <property type="component" value="Unassembled WGS sequence"/>
</dbReference>
<organism evidence="2 3">
    <name type="scientific">Collybiopsis luxurians FD-317 M1</name>
    <dbReference type="NCBI Taxonomy" id="944289"/>
    <lineage>
        <taxon>Eukaryota</taxon>
        <taxon>Fungi</taxon>
        <taxon>Dikarya</taxon>
        <taxon>Basidiomycota</taxon>
        <taxon>Agaricomycotina</taxon>
        <taxon>Agaricomycetes</taxon>
        <taxon>Agaricomycetidae</taxon>
        <taxon>Agaricales</taxon>
        <taxon>Marasmiineae</taxon>
        <taxon>Omphalotaceae</taxon>
        <taxon>Collybiopsis</taxon>
        <taxon>Collybiopsis luxurians</taxon>
    </lineage>
</organism>
<gene>
    <name evidence="2" type="ORF">GYMLUDRAFT_170451</name>
</gene>
<name>A0A0D0B6B6_9AGAR</name>
<keyword evidence="3" id="KW-1185">Reference proteome</keyword>
<proteinExistence type="predicted"/>
<feature type="domain" description="DUF6570" evidence="1">
    <location>
        <begin position="145"/>
        <end position="215"/>
    </location>
</feature>
<evidence type="ECO:0000259" key="1">
    <source>
        <dbReference type="Pfam" id="PF20209"/>
    </source>
</evidence>
<dbReference type="Pfam" id="PF20209">
    <property type="entry name" value="DUF6570"/>
    <property type="match status" value="1"/>
</dbReference>
<dbReference type="AlphaFoldDB" id="A0A0D0B6B6"/>
<sequence>MTHPHCSESAEPSVRPVKLISESKDVSDDRCSRQSVVSSCDSQSNFPPDPITQSHINDVIRRFAAACHPSNFEEGGCSVCGQLCLLSSLSPLGNIRNMLSVLEVDGVTRLPCSSVTEPVREQMGPVLDTTCNDMVCTPCRSSIRQGKVPCYALCNGLWLGNVPPELQGLTFYERLLVSRVQHSKCFVRVQRGKVKGEHSKLVANVVAYENPTPKIYN</sequence>
<evidence type="ECO:0000313" key="2">
    <source>
        <dbReference type="EMBL" id="KIK58940.1"/>
    </source>
</evidence>
<dbReference type="OrthoDB" id="3202965at2759"/>
<dbReference type="HOGENOM" id="CLU_131871_0_0_1"/>
<accession>A0A0D0B6B6</accession>
<protein>
    <recommendedName>
        <fullName evidence="1">DUF6570 domain-containing protein</fullName>
    </recommendedName>
</protein>
<evidence type="ECO:0000313" key="3">
    <source>
        <dbReference type="Proteomes" id="UP000053593"/>
    </source>
</evidence>